<protein>
    <submittedName>
        <fullName evidence="1">DUF192 domain-containing protein</fullName>
    </submittedName>
</protein>
<reference evidence="1 2" key="2">
    <citation type="submission" date="2019-04" db="EMBL/GenBank/DDBJ databases">
        <authorList>
            <person name="Yang S."/>
            <person name="Wei W."/>
        </authorList>
    </citation>
    <scope>NUCLEOTIDE SEQUENCE [LARGE SCALE GENOMIC DNA]</scope>
    <source>
        <strain evidence="2">ZP60</strain>
    </source>
</reference>
<accession>A0A4D6KBZ4</accession>
<dbReference type="Pfam" id="PF02643">
    <property type="entry name" value="DUF192"/>
    <property type="match status" value="1"/>
</dbReference>
<dbReference type="RefSeq" id="WP_012807570.1">
    <property type="nucleotide sequence ID" value="NZ_CP039375.1"/>
</dbReference>
<dbReference type="KEGG" id="halz:E5139_03455"/>
<dbReference type="InterPro" id="IPR038695">
    <property type="entry name" value="Saro_0823-like_sf"/>
</dbReference>
<dbReference type="Gene3D" id="2.60.120.1140">
    <property type="entry name" value="Protein of unknown function DUF192"/>
    <property type="match status" value="1"/>
</dbReference>
<dbReference type="PANTHER" id="PTHR37953">
    <property type="entry name" value="UPF0127 PROTEIN MJ1496"/>
    <property type="match status" value="1"/>
</dbReference>
<gene>
    <name evidence="1" type="ORF">E5139_03455</name>
</gene>
<dbReference type="GeneID" id="42177962"/>
<evidence type="ECO:0000313" key="2">
    <source>
        <dbReference type="Proteomes" id="UP000297053"/>
    </source>
</evidence>
<dbReference type="EMBL" id="CP039375">
    <property type="protein sequence ID" value="QCD64745.1"/>
    <property type="molecule type" value="Genomic_DNA"/>
</dbReference>
<proteinExistence type="predicted"/>
<dbReference type="AlphaFoldDB" id="A0A4D6KBZ4"/>
<reference evidence="1 2" key="1">
    <citation type="submission" date="2019-04" db="EMBL/GenBank/DDBJ databases">
        <title>Complete genome sequence of Arthrobacter sp. ZXY-2 associated with effective atrazine degradation and salt adaptation.</title>
        <authorList>
            <person name="Zhao X."/>
        </authorList>
    </citation>
    <scope>NUCLEOTIDE SEQUENCE [LARGE SCALE GENOMIC DNA]</scope>
    <source>
        <strain evidence="2">ZP60</strain>
    </source>
</reference>
<organism evidence="1 2">
    <name type="scientific">Halomicrobium mukohataei</name>
    <dbReference type="NCBI Taxonomy" id="57705"/>
    <lineage>
        <taxon>Archaea</taxon>
        <taxon>Methanobacteriati</taxon>
        <taxon>Methanobacteriota</taxon>
        <taxon>Stenosarchaea group</taxon>
        <taxon>Halobacteria</taxon>
        <taxon>Halobacteriales</taxon>
        <taxon>Haloarculaceae</taxon>
        <taxon>Halomicrobium</taxon>
    </lineage>
</organism>
<dbReference type="OMA" id="FPIDAVW"/>
<evidence type="ECO:0000313" key="1">
    <source>
        <dbReference type="EMBL" id="QCD64745.1"/>
    </source>
</evidence>
<sequence length="126" mass="13867">MRVVHEDGDERRTLADTVEVAASTVEQAKGLMFRESIPDDYALVFRLHGPPWPLSALLGDHGYQSIHMLFVRFPIDVVWLRDETVAQVKTLSPWTGLGMARADTVVELPAGAADGVEPGDRVVIES</sequence>
<dbReference type="PANTHER" id="PTHR37953:SF1">
    <property type="entry name" value="UPF0127 PROTEIN MJ1496"/>
    <property type="match status" value="1"/>
</dbReference>
<dbReference type="InterPro" id="IPR003795">
    <property type="entry name" value="DUF192"/>
</dbReference>
<name>A0A4D6KBZ4_9EURY</name>
<dbReference type="Proteomes" id="UP000297053">
    <property type="component" value="Chromosome"/>
</dbReference>